<dbReference type="AlphaFoldDB" id="A0A518BBE0"/>
<organism evidence="7 8">
    <name type="scientific">Kolteria novifilia</name>
    <dbReference type="NCBI Taxonomy" id="2527975"/>
    <lineage>
        <taxon>Bacteria</taxon>
        <taxon>Pseudomonadati</taxon>
        <taxon>Planctomycetota</taxon>
        <taxon>Planctomycetia</taxon>
        <taxon>Kolteriales</taxon>
        <taxon>Kolteriaceae</taxon>
        <taxon>Kolteria</taxon>
    </lineage>
</organism>
<dbReference type="GO" id="GO:0008233">
    <property type="term" value="F:peptidase activity"/>
    <property type="evidence" value="ECO:0007669"/>
    <property type="project" value="UniProtKB-KW"/>
</dbReference>
<keyword evidence="7" id="KW-0645">Protease</keyword>
<name>A0A518BBE0_9BACT</name>
<dbReference type="OrthoDB" id="9779595at2"/>
<keyword evidence="7" id="KW-0378">Hydrolase</keyword>
<dbReference type="SUPFAM" id="SSF117892">
    <property type="entry name" value="Band 7/SPFH domain"/>
    <property type="match status" value="1"/>
</dbReference>
<evidence type="ECO:0000256" key="5">
    <source>
        <dbReference type="ARBA" id="ARBA00023136"/>
    </source>
</evidence>
<evidence type="ECO:0000256" key="2">
    <source>
        <dbReference type="ARBA" id="ARBA00006971"/>
    </source>
</evidence>
<dbReference type="InterPro" id="IPR036013">
    <property type="entry name" value="Band_7/SPFH_dom_sf"/>
</dbReference>
<dbReference type="RefSeq" id="WP_145262422.1">
    <property type="nucleotide sequence ID" value="NZ_CP036279.1"/>
</dbReference>
<dbReference type="GO" id="GO:0006508">
    <property type="term" value="P:proteolysis"/>
    <property type="evidence" value="ECO:0007669"/>
    <property type="project" value="UniProtKB-KW"/>
</dbReference>
<feature type="domain" description="Band 7" evidence="6">
    <location>
        <begin position="33"/>
        <end position="230"/>
    </location>
</feature>
<reference evidence="7 8" key="1">
    <citation type="submission" date="2019-02" db="EMBL/GenBank/DDBJ databases">
        <title>Deep-cultivation of Planctomycetes and their phenomic and genomic characterization uncovers novel biology.</title>
        <authorList>
            <person name="Wiegand S."/>
            <person name="Jogler M."/>
            <person name="Boedeker C."/>
            <person name="Pinto D."/>
            <person name="Vollmers J."/>
            <person name="Rivas-Marin E."/>
            <person name="Kohn T."/>
            <person name="Peeters S.H."/>
            <person name="Heuer A."/>
            <person name="Rast P."/>
            <person name="Oberbeckmann S."/>
            <person name="Bunk B."/>
            <person name="Jeske O."/>
            <person name="Meyerdierks A."/>
            <person name="Storesund J.E."/>
            <person name="Kallscheuer N."/>
            <person name="Luecker S."/>
            <person name="Lage O.M."/>
            <person name="Pohl T."/>
            <person name="Merkel B.J."/>
            <person name="Hornburger P."/>
            <person name="Mueller R.-W."/>
            <person name="Bruemmer F."/>
            <person name="Labrenz M."/>
            <person name="Spormann A.M."/>
            <person name="Op den Camp H."/>
            <person name="Overmann J."/>
            <person name="Amann R."/>
            <person name="Jetten M.S.M."/>
            <person name="Mascher T."/>
            <person name="Medema M.H."/>
            <person name="Devos D.P."/>
            <person name="Kaster A.-K."/>
            <person name="Ovreas L."/>
            <person name="Rohde M."/>
            <person name="Galperin M.Y."/>
            <person name="Jogler C."/>
        </authorList>
    </citation>
    <scope>NUCLEOTIDE SEQUENCE [LARGE SCALE GENOMIC DNA]</scope>
    <source>
        <strain evidence="7 8">Pan216</strain>
    </source>
</reference>
<dbReference type="InterPro" id="IPR010201">
    <property type="entry name" value="HflK"/>
</dbReference>
<dbReference type="InterPro" id="IPR001107">
    <property type="entry name" value="Band_7"/>
</dbReference>
<dbReference type="Proteomes" id="UP000317093">
    <property type="component" value="Chromosome"/>
</dbReference>
<dbReference type="SMART" id="SM00244">
    <property type="entry name" value="PHB"/>
    <property type="match status" value="1"/>
</dbReference>
<evidence type="ECO:0000256" key="3">
    <source>
        <dbReference type="ARBA" id="ARBA00022692"/>
    </source>
</evidence>
<dbReference type="Gene3D" id="3.30.479.30">
    <property type="entry name" value="Band 7 domain"/>
    <property type="match status" value="1"/>
</dbReference>
<sequence length="334" mass="37643">MKRRLSRLTDALDAGSRALRWVFAVLVLSFLCSGITSVPPGSVALVLRFGRLQGATRDEQINQPGLLLAWPYPIDEVIDVPVRREGELILADLWNSLETAIGPTIDPLVEGYALTGDRNIVQTKMAVKYRIADPINYRLRVEKPERVLRDVVLASVTETLVEWPVDEALRLQRGDAERDSAASLRRLSTAVEERAQGRLDQIDIGIRLTTIEFTEMHPPRHVVDAFRDVQSAKIQKETAKREAEGFASKTLLQAKAEVNRVVADAKQQEQSMLGTATTRADVFRQVHAAYRKEPTVVRDRLYFETMEFVRRQVGRLDFVTPGTRLFLRGGEVTQ</sequence>
<proteinExistence type="inferred from homology"/>
<evidence type="ECO:0000256" key="4">
    <source>
        <dbReference type="ARBA" id="ARBA00022989"/>
    </source>
</evidence>
<dbReference type="InterPro" id="IPR050710">
    <property type="entry name" value="Band7/mec-2_domain"/>
</dbReference>
<dbReference type="EMBL" id="CP036279">
    <property type="protein sequence ID" value="QDU64308.1"/>
    <property type="molecule type" value="Genomic_DNA"/>
</dbReference>
<evidence type="ECO:0000259" key="6">
    <source>
        <dbReference type="SMART" id="SM00244"/>
    </source>
</evidence>
<comment type="similarity">
    <text evidence="2">Belongs to the band 7/mec-2 family. HflK subfamily.</text>
</comment>
<keyword evidence="3" id="KW-0812">Transmembrane</keyword>
<accession>A0A518BBE0</accession>
<comment type="subcellular location">
    <subcellularLocation>
        <location evidence="1">Membrane</location>
        <topology evidence="1">Single-pass membrane protein</topology>
    </subcellularLocation>
</comment>
<dbReference type="KEGG" id="knv:Pan216_51970"/>
<keyword evidence="4" id="KW-1133">Transmembrane helix</keyword>
<gene>
    <name evidence="7" type="primary">hflK</name>
    <name evidence="7" type="ORF">Pan216_51970</name>
</gene>
<evidence type="ECO:0000313" key="8">
    <source>
        <dbReference type="Proteomes" id="UP000317093"/>
    </source>
</evidence>
<dbReference type="Pfam" id="PF01145">
    <property type="entry name" value="Band_7"/>
    <property type="match status" value="1"/>
</dbReference>
<protein>
    <submittedName>
        <fullName evidence="7">Modulator of FtsH protease HflK</fullName>
    </submittedName>
</protein>
<evidence type="ECO:0000256" key="1">
    <source>
        <dbReference type="ARBA" id="ARBA00004167"/>
    </source>
</evidence>
<keyword evidence="8" id="KW-1185">Reference proteome</keyword>
<evidence type="ECO:0000313" key="7">
    <source>
        <dbReference type="EMBL" id="QDU64308.1"/>
    </source>
</evidence>
<dbReference type="PANTHER" id="PTHR43327:SF2">
    <property type="entry name" value="MODULATOR OF FTSH PROTEASE HFLK"/>
    <property type="match status" value="1"/>
</dbReference>
<dbReference type="CDD" id="cd03404">
    <property type="entry name" value="SPFH_HflK"/>
    <property type="match status" value="1"/>
</dbReference>
<keyword evidence="5" id="KW-0472">Membrane</keyword>
<dbReference type="GO" id="GO:0016020">
    <property type="term" value="C:membrane"/>
    <property type="evidence" value="ECO:0007669"/>
    <property type="project" value="UniProtKB-SubCell"/>
</dbReference>
<dbReference type="PANTHER" id="PTHR43327">
    <property type="entry name" value="STOMATIN-LIKE PROTEIN 2, MITOCHONDRIAL"/>
    <property type="match status" value="1"/>
</dbReference>